<comment type="caution">
    <text evidence="1">The sequence shown here is derived from an EMBL/GenBank/DDBJ whole genome shotgun (WGS) entry which is preliminary data.</text>
</comment>
<accession>A0A6N2B4R4</accession>
<feature type="non-terminal residue" evidence="1">
    <location>
        <position position="1"/>
    </location>
</feature>
<organism evidence="1">
    <name type="scientific">Solanum chilense</name>
    <name type="common">Tomato</name>
    <name type="synonym">Lycopersicon chilense</name>
    <dbReference type="NCBI Taxonomy" id="4083"/>
    <lineage>
        <taxon>Eukaryota</taxon>
        <taxon>Viridiplantae</taxon>
        <taxon>Streptophyta</taxon>
        <taxon>Embryophyta</taxon>
        <taxon>Tracheophyta</taxon>
        <taxon>Spermatophyta</taxon>
        <taxon>Magnoliopsida</taxon>
        <taxon>eudicotyledons</taxon>
        <taxon>Gunneridae</taxon>
        <taxon>Pentapetalae</taxon>
        <taxon>asterids</taxon>
        <taxon>lamiids</taxon>
        <taxon>Solanales</taxon>
        <taxon>Solanaceae</taxon>
        <taxon>Solanoideae</taxon>
        <taxon>Solaneae</taxon>
        <taxon>Solanum</taxon>
        <taxon>Solanum subgen. Lycopersicon</taxon>
    </lineage>
</organism>
<dbReference type="EMBL" id="RXGB01005194">
    <property type="protein sequence ID" value="TMW88301.1"/>
    <property type="molecule type" value="Genomic_DNA"/>
</dbReference>
<sequence>QLCQVNRVPLIDEYLVDIYEDELDRDNHSLHDPDEDNETNEAVIKAFSSSNDQAVEDEIQQVSKSQVLSPREFQHDNFHLKNQDINTVIAGRTNTRLFSSRSSQ</sequence>
<protein>
    <submittedName>
        <fullName evidence="1">Uncharacterized protein</fullName>
    </submittedName>
</protein>
<dbReference type="AlphaFoldDB" id="A0A6N2B4R4"/>
<evidence type="ECO:0000313" key="1">
    <source>
        <dbReference type="EMBL" id="TMW88301.1"/>
    </source>
</evidence>
<gene>
    <name evidence="1" type="ORF">EJD97_018741</name>
</gene>
<name>A0A6N2B4R4_SOLCI</name>
<reference evidence="1" key="1">
    <citation type="submission" date="2019-05" db="EMBL/GenBank/DDBJ databases">
        <title>The de novo reference genome and transcriptome assemblies of the wild tomato species Solanum chilense.</title>
        <authorList>
            <person name="Stam R."/>
            <person name="Nosenko T."/>
            <person name="Hoerger A.C."/>
            <person name="Stephan W."/>
            <person name="Seidel M.A."/>
            <person name="Kuhn J.M.M."/>
            <person name="Haberer G."/>
            <person name="Tellier A."/>
        </authorList>
    </citation>
    <scope>NUCLEOTIDE SEQUENCE</scope>
    <source>
        <tissue evidence="1">Mature leaves</tissue>
    </source>
</reference>
<proteinExistence type="predicted"/>